<name>A0A5P0YR69_9ACTN</name>
<reference evidence="6 7" key="1">
    <citation type="submission" date="2019-10" db="EMBL/GenBank/DDBJ databases">
        <title>Streptomyces sp. nov., a novel actinobacterium isolated from alkaline environment.</title>
        <authorList>
            <person name="Golinska P."/>
        </authorList>
    </citation>
    <scope>NUCLEOTIDE SEQUENCE [LARGE SCALE GENOMIC DNA]</scope>
    <source>
        <strain evidence="6 7">OF1</strain>
    </source>
</reference>
<protein>
    <submittedName>
        <fullName evidence="5">Zf-HC2 domain-containing protein</fullName>
    </submittedName>
</protein>
<evidence type="ECO:0000313" key="8">
    <source>
        <dbReference type="Proteomes" id="UP000517765"/>
    </source>
</evidence>
<sequence length="306" mass="33096">MPEARDTSASRTLGAERYAEVVRRERGGLLALAERHLTAESATGDAAGHGTGDVAGHGTGDAAGHGTGGGAAVDRAEELVVEAVFRVWRETLSAAALDSLPERLADAVRRPVAAGRGSAHPARHPMSPGRIRRAVRVLAELPRRQLAALWLAEAEELPVAAVARLLESNHHVVAALLRRARENARSGYLLSQPGEGAPSPECAERRHRMPAHVRGAVSEEDDWEFRRHLADCADCLTHWDRLARVDEHWPRLLGPALLWLYVVDAPEQLVELADAALAVREDPEVNAGSARTPLRVVRRFAARAFG</sequence>
<evidence type="ECO:0000313" key="6">
    <source>
        <dbReference type="EMBL" id="MQS02390.1"/>
    </source>
</evidence>
<dbReference type="Pfam" id="PF13490">
    <property type="entry name" value="zf-HC2"/>
    <property type="match status" value="1"/>
</dbReference>
<feature type="region of interest" description="Disordered" evidence="3">
    <location>
        <begin position="41"/>
        <end position="70"/>
    </location>
</feature>
<reference evidence="5" key="3">
    <citation type="journal article" name="Syst. Appl. Microbiol.">
        <title>Streptomyces alkaliterrae sp. nov., isolated from an alkaline soil, and emended descriptions of Streptomyces alkaliphilus, Streptomyces calidiresistens and Streptomyces durbertensis.</title>
        <authorList>
            <person name="Swiecimska M."/>
            <person name="Golinska P."/>
            <person name="Nouioui I."/>
            <person name="Wypij M."/>
            <person name="Rai M."/>
            <person name="Sangal V."/>
            <person name="Goodfellow M."/>
        </authorList>
    </citation>
    <scope>NUCLEOTIDE SEQUENCE</scope>
    <source>
        <strain evidence="5">OF8</strain>
    </source>
</reference>
<dbReference type="InterPro" id="IPR041916">
    <property type="entry name" value="Anti_sigma_zinc_sf"/>
</dbReference>
<evidence type="ECO:0000256" key="2">
    <source>
        <dbReference type="ARBA" id="ARBA00023163"/>
    </source>
</evidence>
<dbReference type="EMBL" id="JABJXA010000108">
    <property type="protein sequence ID" value="MBB1260613.1"/>
    <property type="molecule type" value="Genomic_DNA"/>
</dbReference>
<reference evidence="8" key="2">
    <citation type="submission" date="2020-05" db="EMBL/GenBank/DDBJ databases">
        <title>Classification of alakaliphilic streptomycetes isolated from an alkaline soil next to Lonar Crater, India and a proposal for the recognition of Streptomyces alkaliterrae sp. nov.</title>
        <authorList>
            <person name="Golinska P."/>
        </authorList>
    </citation>
    <scope>NUCLEOTIDE SEQUENCE [LARGE SCALE GENOMIC DNA]</scope>
    <source>
        <strain evidence="8">OF8</strain>
    </source>
</reference>
<dbReference type="SUPFAM" id="SSF88659">
    <property type="entry name" value="Sigma3 and sigma4 domains of RNA polymerase sigma factors"/>
    <property type="match status" value="1"/>
</dbReference>
<evidence type="ECO:0000256" key="1">
    <source>
        <dbReference type="ARBA" id="ARBA00023015"/>
    </source>
</evidence>
<dbReference type="RefSeq" id="WP_143647848.1">
    <property type="nucleotide sequence ID" value="NZ_JABJXA010000108.1"/>
</dbReference>
<evidence type="ECO:0000313" key="7">
    <source>
        <dbReference type="Proteomes" id="UP000320857"/>
    </source>
</evidence>
<dbReference type="AlphaFoldDB" id="A0A5P0YR69"/>
<dbReference type="Proteomes" id="UP000517765">
    <property type="component" value="Unassembled WGS sequence"/>
</dbReference>
<accession>A0A5P0YR69</accession>
<feature type="domain" description="Putative zinc-finger" evidence="4">
    <location>
        <begin position="202"/>
        <end position="235"/>
    </location>
</feature>
<keyword evidence="1" id="KW-0805">Transcription regulation</keyword>
<gene>
    <name evidence="6" type="ORF">FNX44_010965</name>
    <name evidence="5" type="ORF">H3147_17530</name>
</gene>
<keyword evidence="2" id="KW-0804">Transcription</keyword>
<evidence type="ECO:0000313" key="5">
    <source>
        <dbReference type="EMBL" id="MBB1260613.1"/>
    </source>
</evidence>
<dbReference type="Proteomes" id="UP000320857">
    <property type="component" value="Unassembled WGS sequence"/>
</dbReference>
<evidence type="ECO:0000256" key="3">
    <source>
        <dbReference type="SAM" id="MobiDB-lite"/>
    </source>
</evidence>
<dbReference type="OrthoDB" id="4990598at2"/>
<comment type="caution">
    <text evidence="6">The sequence shown here is derived from an EMBL/GenBank/DDBJ whole genome shotgun (WGS) entry which is preliminary data.</text>
</comment>
<dbReference type="EMBL" id="VJYK02000087">
    <property type="protein sequence ID" value="MQS02390.1"/>
    <property type="molecule type" value="Genomic_DNA"/>
</dbReference>
<dbReference type="Gene3D" id="1.10.10.1320">
    <property type="entry name" value="Anti-sigma factor, zinc-finger domain"/>
    <property type="match status" value="1"/>
</dbReference>
<organism evidence="6 7">
    <name type="scientific">Streptomyces alkaliterrae</name>
    <dbReference type="NCBI Taxonomy" id="2213162"/>
    <lineage>
        <taxon>Bacteria</taxon>
        <taxon>Bacillati</taxon>
        <taxon>Actinomycetota</taxon>
        <taxon>Actinomycetes</taxon>
        <taxon>Kitasatosporales</taxon>
        <taxon>Streptomycetaceae</taxon>
        <taxon>Streptomyces</taxon>
    </lineage>
</organism>
<proteinExistence type="predicted"/>
<evidence type="ECO:0000259" key="4">
    <source>
        <dbReference type="Pfam" id="PF13490"/>
    </source>
</evidence>
<dbReference type="InterPro" id="IPR027383">
    <property type="entry name" value="Znf_put"/>
</dbReference>
<feature type="compositionally biased region" description="Gly residues" evidence="3">
    <location>
        <begin position="47"/>
        <end position="70"/>
    </location>
</feature>
<dbReference type="InterPro" id="IPR013324">
    <property type="entry name" value="RNA_pol_sigma_r3/r4-like"/>
</dbReference>
<keyword evidence="7" id="KW-1185">Reference proteome</keyword>